<accession>A0A5B7CZN3</accession>
<reference evidence="1 2" key="1">
    <citation type="submission" date="2019-05" db="EMBL/GenBank/DDBJ databases">
        <title>Another draft genome of Portunus trituberculatus and its Hox gene families provides insights of decapod evolution.</title>
        <authorList>
            <person name="Jeong J.-H."/>
            <person name="Song I."/>
            <person name="Kim S."/>
            <person name="Choi T."/>
            <person name="Kim D."/>
            <person name="Ryu S."/>
            <person name="Kim W."/>
        </authorList>
    </citation>
    <scope>NUCLEOTIDE SEQUENCE [LARGE SCALE GENOMIC DNA]</scope>
    <source>
        <tissue evidence="1">Muscle</tissue>
    </source>
</reference>
<dbReference type="EMBL" id="VSRR010000381">
    <property type="protein sequence ID" value="MPC14819.1"/>
    <property type="molecule type" value="Genomic_DNA"/>
</dbReference>
<comment type="caution">
    <text evidence="1">The sequence shown here is derived from an EMBL/GenBank/DDBJ whole genome shotgun (WGS) entry which is preliminary data.</text>
</comment>
<dbReference type="Proteomes" id="UP000324222">
    <property type="component" value="Unassembled WGS sequence"/>
</dbReference>
<protein>
    <submittedName>
        <fullName evidence="1">Uncharacterized protein</fullName>
    </submittedName>
</protein>
<proteinExistence type="predicted"/>
<gene>
    <name evidence="1" type="ORF">E2C01_007594</name>
</gene>
<evidence type="ECO:0000313" key="2">
    <source>
        <dbReference type="Proteomes" id="UP000324222"/>
    </source>
</evidence>
<organism evidence="1 2">
    <name type="scientific">Portunus trituberculatus</name>
    <name type="common">Swimming crab</name>
    <name type="synonym">Neptunus trituberculatus</name>
    <dbReference type="NCBI Taxonomy" id="210409"/>
    <lineage>
        <taxon>Eukaryota</taxon>
        <taxon>Metazoa</taxon>
        <taxon>Ecdysozoa</taxon>
        <taxon>Arthropoda</taxon>
        <taxon>Crustacea</taxon>
        <taxon>Multicrustacea</taxon>
        <taxon>Malacostraca</taxon>
        <taxon>Eumalacostraca</taxon>
        <taxon>Eucarida</taxon>
        <taxon>Decapoda</taxon>
        <taxon>Pleocyemata</taxon>
        <taxon>Brachyura</taxon>
        <taxon>Eubrachyura</taxon>
        <taxon>Portunoidea</taxon>
        <taxon>Portunidae</taxon>
        <taxon>Portuninae</taxon>
        <taxon>Portunus</taxon>
    </lineage>
</organism>
<keyword evidence="2" id="KW-1185">Reference proteome</keyword>
<dbReference type="AlphaFoldDB" id="A0A5B7CZN3"/>
<sequence length="98" mass="10670">MIILVEDIVLGSMKINKGGPNTPRLTPTSCLLHIDSVISNHDNSKRDGCCCLVAMTTETPSGATSRPSFLLLACVLLAVDFTLIFTRTQYLERLFVAV</sequence>
<evidence type="ECO:0000313" key="1">
    <source>
        <dbReference type="EMBL" id="MPC14819.1"/>
    </source>
</evidence>
<name>A0A5B7CZN3_PORTR</name>